<accession>A0A1B7T802</accession>
<comment type="caution">
    <text evidence="3">The sequence shown here is derived from an EMBL/GenBank/DDBJ whole genome shotgun (WGS) entry which is preliminary data.</text>
</comment>
<sequence>MSSNIGSVFLQSHGSYIPLSLIAKNLEQCSVNELEFFLYNLRSNNYISQDVTINDYTVLINKLIKMFNSQSVFDSWKALQVFNVLFSYNPIVLCSFSKTILKELANKLEFMFKKQRLNSSSTSKEFFKSLVFSINNLIKLLRNKPVLKREVLIPNLAPIIKLFVTKLQDISDLALIEIFIDFLKDLLVNNTSVFKPYVNKYYQFITTRLSEETYLQNKLVESFVCCHLINLNYQTSSEKINGNNADTKHFKTNLAQVQWNNTIAAILVEFKKLISLYEDILDIDEYTNSIISKLPTENNENESIFKFLPLLKLDLNDASTLFQINSRMNLFVQILKNFITLPTTFQIKFNTEYFINVSNVLISLQNFKLLKGLRKDTNVISCLSLNLISLSYDIGLPILELLLNLKDGVHILSFSAQILPILQNFMIPLYNNGDKNKTFNLNKIMTQKLQLMKLFAFLTKLALSNNGMIISNMKEGDLEIWNGFLSLAVNLLKEDQSLYYKLQNYTNTVNDAKNGSSGKKKSNLMKKTDTISDIYTVPNAFCSAKVSNSLSKIVFDFLIETIKKIRVTTNVRTLIEKQAIADANYELMKWLVINPSLESSNQSILPIVSSLADSEIKDWLRSVIIPKLPQNFIQQHSQAIIEKSAKSEMNDANIDEDDMWIENDAEIVNEDEVNEEEEEEKEQPPLKKQKLSAPVVEGNTEKEVAEEKTVSEPIAPLVIETSKIEVKTQEIVQEVRENDDEGSELEIPELDLS</sequence>
<evidence type="ECO:0000313" key="3">
    <source>
        <dbReference type="EMBL" id="OBA24847.1"/>
    </source>
</evidence>
<dbReference type="OrthoDB" id="20900at2759"/>
<dbReference type="EMBL" id="LXPE01000385">
    <property type="protein sequence ID" value="OBA24847.1"/>
    <property type="molecule type" value="Genomic_DNA"/>
</dbReference>
<dbReference type="InterPro" id="IPR012583">
    <property type="entry name" value="RIX1_N"/>
</dbReference>
<dbReference type="Pfam" id="PF08167">
    <property type="entry name" value="RIX1"/>
    <property type="match status" value="1"/>
</dbReference>
<name>A0A1B7T802_9ASCO</name>
<dbReference type="AlphaFoldDB" id="A0A1B7T802"/>
<evidence type="ECO:0000256" key="1">
    <source>
        <dbReference type="SAM" id="MobiDB-lite"/>
    </source>
</evidence>
<feature type="domain" description="Pre-rRNA-processing protein RIX1 N-terminal" evidence="2">
    <location>
        <begin position="18"/>
        <end position="212"/>
    </location>
</feature>
<protein>
    <recommendedName>
        <fullName evidence="2">Pre-rRNA-processing protein RIX1 N-terminal domain-containing protein</fullName>
    </recommendedName>
</protein>
<feature type="region of interest" description="Disordered" evidence="1">
    <location>
        <begin position="671"/>
        <end position="709"/>
    </location>
</feature>
<feature type="region of interest" description="Disordered" evidence="1">
    <location>
        <begin position="734"/>
        <end position="753"/>
    </location>
</feature>
<dbReference type="Proteomes" id="UP000092321">
    <property type="component" value="Unassembled WGS sequence"/>
</dbReference>
<gene>
    <name evidence="3" type="ORF">HANVADRAFT_4339</name>
</gene>
<feature type="compositionally biased region" description="Acidic residues" evidence="1">
    <location>
        <begin position="671"/>
        <end position="681"/>
    </location>
</feature>
<feature type="compositionally biased region" description="Basic and acidic residues" evidence="1">
    <location>
        <begin position="699"/>
        <end position="709"/>
    </location>
</feature>
<keyword evidence="4" id="KW-1185">Reference proteome</keyword>
<reference evidence="4" key="1">
    <citation type="journal article" date="2016" name="Proc. Natl. Acad. Sci. U.S.A.">
        <title>Comparative genomics of biotechnologically important yeasts.</title>
        <authorList>
            <person name="Riley R."/>
            <person name="Haridas S."/>
            <person name="Wolfe K.H."/>
            <person name="Lopes M.R."/>
            <person name="Hittinger C.T."/>
            <person name="Goeker M."/>
            <person name="Salamov A.A."/>
            <person name="Wisecaver J.H."/>
            <person name="Long T.M."/>
            <person name="Calvey C.H."/>
            <person name="Aerts A.L."/>
            <person name="Barry K.W."/>
            <person name="Choi C."/>
            <person name="Clum A."/>
            <person name="Coughlan A.Y."/>
            <person name="Deshpande S."/>
            <person name="Douglass A.P."/>
            <person name="Hanson S.J."/>
            <person name="Klenk H.-P."/>
            <person name="LaButti K.M."/>
            <person name="Lapidus A."/>
            <person name="Lindquist E.A."/>
            <person name="Lipzen A.M."/>
            <person name="Meier-Kolthoff J.P."/>
            <person name="Ohm R.A."/>
            <person name="Otillar R.P."/>
            <person name="Pangilinan J.L."/>
            <person name="Peng Y."/>
            <person name="Rokas A."/>
            <person name="Rosa C.A."/>
            <person name="Scheuner C."/>
            <person name="Sibirny A.A."/>
            <person name="Slot J.C."/>
            <person name="Stielow J.B."/>
            <person name="Sun H."/>
            <person name="Kurtzman C.P."/>
            <person name="Blackwell M."/>
            <person name="Grigoriev I.V."/>
            <person name="Jeffries T.W."/>
        </authorList>
    </citation>
    <scope>NUCLEOTIDE SEQUENCE [LARGE SCALE GENOMIC DNA]</scope>
    <source>
        <strain evidence="4">NRRL Y-1626</strain>
    </source>
</reference>
<evidence type="ECO:0000313" key="4">
    <source>
        <dbReference type="Proteomes" id="UP000092321"/>
    </source>
</evidence>
<feature type="compositionally biased region" description="Acidic residues" evidence="1">
    <location>
        <begin position="737"/>
        <end position="753"/>
    </location>
</feature>
<proteinExistence type="predicted"/>
<organism evidence="3 4">
    <name type="scientific">Hanseniaspora valbyensis NRRL Y-1626</name>
    <dbReference type="NCBI Taxonomy" id="766949"/>
    <lineage>
        <taxon>Eukaryota</taxon>
        <taxon>Fungi</taxon>
        <taxon>Dikarya</taxon>
        <taxon>Ascomycota</taxon>
        <taxon>Saccharomycotina</taxon>
        <taxon>Saccharomycetes</taxon>
        <taxon>Saccharomycodales</taxon>
        <taxon>Saccharomycodaceae</taxon>
        <taxon>Hanseniaspora</taxon>
    </lineage>
</organism>
<evidence type="ECO:0000259" key="2">
    <source>
        <dbReference type="Pfam" id="PF08167"/>
    </source>
</evidence>